<dbReference type="PANTHER" id="PTHR30036">
    <property type="entry name" value="D-XYLOSE-BINDING PERIPLASMIC PROTEIN"/>
    <property type="match status" value="1"/>
</dbReference>
<evidence type="ECO:0000313" key="5">
    <source>
        <dbReference type="Proteomes" id="UP000233375"/>
    </source>
</evidence>
<dbReference type="AlphaFoldDB" id="A0A2N0Z5M6"/>
<comment type="similarity">
    <text evidence="2">Belongs to the bacterial solute-binding protein 2 family.</text>
</comment>
<dbReference type="SUPFAM" id="SSF53822">
    <property type="entry name" value="Periplasmic binding protein-like I"/>
    <property type="match status" value="1"/>
</dbReference>
<evidence type="ECO:0000256" key="1">
    <source>
        <dbReference type="ARBA" id="ARBA00004196"/>
    </source>
</evidence>
<evidence type="ECO:0000259" key="3">
    <source>
        <dbReference type="Pfam" id="PF13407"/>
    </source>
</evidence>
<reference evidence="4 5" key="1">
    <citation type="journal article" date="2003" name="Int. J. Syst. Evol. Microbiol.">
        <title>Bacillus nealsonii sp. nov., isolated from a spacecraft-assembly facility, whose spores are gamma-radiation resistant.</title>
        <authorList>
            <person name="Venkateswaran K."/>
            <person name="Kempf M."/>
            <person name="Chen F."/>
            <person name="Satomi M."/>
            <person name="Nicholson W."/>
            <person name="Kern R."/>
        </authorList>
    </citation>
    <scope>NUCLEOTIDE SEQUENCE [LARGE SCALE GENOMIC DNA]</scope>
    <source>
        <strain evidence="4 5">FO-92</strain>
    </source>
</reference>
<dbReference type="InterPro" id="IPR050555">
    <property type="entry name" value="Bact_Solute-Bind_Prot2"/>
</dbReference>
<dbReference type="Proteomes" id="UP000233375">
    <property type="component" value="Unassembled WGS sequence"/>
</dbReference>
<name>A0A2N0Z5M6_9BACI</name>
<evidence type="ECO:0000256" key="2">
    <source>
        <dbReference type="ARBA" id="ARBA00007639"/>
    </source>
</evidence>
<dbReference type="InterPro" id="IPR028082">
    <property type="entry name" value="Peripla_BP_I"/>
</dbReference>
<gene>
    <name evidence="4" type="ORF">CWS01_04460</name>
</gene>
<protein>
    <submittedName>
        <fullName evidence="4">Autoinducer 2 ABC transporter substrate-binding protein</fullName>
    </submittedName>
</protein>
<dbReference type="Pfam" id="PF13407">
    <property type="entry name" value="Peripla_BP_4"/>
    <property type="match status" value="1"/>
</dbReference>
<dbReference type="EMBL" id="PISE01000010">
    <property type="protein sequence ID" value="PKG24818.1"/>
    <property type="molecule type" value="Genomic_DNA"/>
</dbReference>
<dbReference type="InterPro" id="IPR025997">
    <property type="entry name" value="SBP_2_dom"/>
</dbReference>
<dbReference type="GO" id="GO:0030246">
    <property type="term" value="F:carbohydrate binding"/>
    <property type="evidence" value="ECO:0007669"/>
    <property type="project" value="TreeGrafter"/>
</dbReference>
<comment type="subcellular location">
    <subcellularLocation>
        <location evidence="1">Cell envelope</location>
    </subcellularLocation>
</comment>
<organism evidence="4 5">
    <name type="scientific">Niallia nealsonii</name>
    <dbReference type="NCBI Taxonomy" id="115979"/>
    <lineage>
        <taxon>Bacteria</taxon>
        <taxon>Bacillati</taxon>
        <taxon>Bacillota</taxon>
        <taxon>Bacilli</taxon>
        <taxon>Bacillales</taxon>
        <taxon>Bacillaceae</taxon>
        <taxon>Niallia</taxon>
    </lineage>
</organism>
<keyword evidence="5" id="KW-1185">Reference proteome</keyword>
<dbReference type="RefSeq" id="WP_101175848.1">
    <property type="nucleotide sequence ID" value="NZ_PISE01000010.1"/>
</dbReference>
<dbReference type="CDD" id="cd06302">
    <property type="entry name" value="PBP1_LsrB_Quorum_Sensing-like"/>
    <property type="match status" value="1"/>
</dbReference>
<dbReference type="PROSITE" id="PS51257">
    <property type="entry name" value="PROKAR_LIPOPROTEIN"/>
    <property type="match status" value="1"/>
</dbReference>
<dbReference type="OrthoDB" id="9795981at2"/>
<sequence length="345" mass="38510">MPYKTVILVVFLFFVSGCIGDPKPKYEVIYENTGKQTAQLNKKDTQAFTIAVIPKVSGIPYFNAVEEGAMEAGKDLNVHVLYSGPLIADWKQQEKMIKEYIKQDVDVIAVSANDPEKLGKVLKQAKAKGIKVITWDSDTNPEYRQYFVSSVNPEILGRHVMDTLSLGMNEKGEYAIITGTDNAATLKEWIKWMVRQQQENYPNMKLLEIAESNDDPQKAYMITKKLMKKYPNIQGIIGSSSVGPPAAAQAIIDENKVGEIHVVGLSSPNLIRKYIQNGTLQIGTLWSPKKLGYLTVTVAKEILLGNKLSDNMSISNVGVIRLKGDSIIMDQPIDFTKENINQYDF</sequence>
<dbReference type="Gene3D" id="3.40.50.2300">
    <property type="match status" value="2"/>
</dbReference>
<dbReference type="GO" id="GO:0030288">
    <property type="term" value="C:outer membrane-bounded periplasmic space"/>
    <property type="evidence" value="ECO:0007669"/>
    <property type="project" value="TreeGrafter"/>
</dbReference>
<feature type="domain" description="Periplasmic binding protein" evidence="3">
    <location>
        <begin position="50"/>
        <end position="307"/>
    </location>
</feature>
<dbReference type="PANTHER" id="PTHR30036:SF7">
    <property type="entry name" value="ABC TRANSPORTER PERIPLASMIC-BINDING PROTEIN YPHF"/>
    <property type="match status" value="1"/>
</dbReference>
<accession>A0A2N0Z5M6</accession>
<proteinExistence type="inferred from homology"/>
<evidence type="ECO:0000313" key="4">
    <source>
        <dbReference type="EMBL" id="PKG24818.1"/>
    </source>
</evidence>
<comment type="caution">
    <text evidence="4">The sequence shown here is derived from an EMBL/GenBank/DDBJ whole genome shotgun (WGS) entry which is preliminary data.</text>
</comment>